<dbReference type="PANTHER" id="PTHR13367:SF28">
    <property type="entry name" value="UBIQUITIN THIOESTERASE ZRANB1"/>
    <property type="match status" value="1"/>
</dbReference>
<evidence type="ECO:0000256" key="1">
    <source>
        <dbReference type="ARBA" id="ARBA00000707"/>
    </source>
</evidence>
<gene>
    <name evidence="7" type="ORF">PCOR1329_LOCUS7891</name>
</gene>
<comment type="caution">
    <text evidence="7">The sequence shown here is derived from an EMBL/GenBank/DDBJ whole genome shotgun (WGS) entry which is preliminary data.</text>
</comment>
<evidence type="ECO:0000256" key="4">
    <source>
        <dbReference type="ARBA" id="ARBA00022786"/>
    </source>
</evidence>
<keyword evidence="3" id="KW-0645">Protease</keyword>
<keyword evidence="8" id="KW-1185">Reference proteome</keyword>
<keyword evidence="4" id="KW-0833">Ubl conjugation pathway</keyword>
<sequence>YHSETKAVSGASASVLVGAEVNTEDDVLALKVSQLPTFNDTLRPQESELLLTYLTAPYIRVPLLCGFFVDRDRISMLREPHLQAVLDSAFFEPGPWRSAEEASRGPPAEIPGPSREHLGTAAGVLLNELLHSPRVVLASVLSMLRVAVEKDSGRAGAENEGLILYLVRLAIRVESYLHMLITQAKSGTYLPGGECGFQARVRGLPSGGDDESLLSRLEADQACLRGELQNSVFRMLLNWSVY</sequence>
<dbReference type="Proteomes" id="UP001189429">
    <property type="component" value="Unassembled WGS sequence"/>
</dbReference>
<evidence type="ECO:0000256" key="3">
    <source>
        <dbReference type="ARBA" id="ARBA00022670"/>
    </source>
</evidence>
<evidence type="ECO:0000256" key="6">
    <source>
        <dbReference type="ARBA" id="ARBA00022807"/>
    </source>
</evidence>
<feature type="non-terminal residue" evidence="7">
    <location>
        <position position="242"/>
    </location>
</feature>
<keyword evidence="5" id="KW-0378">Hydrolase</keyword>
<name>A0ABN9Q4M7_9DINO</name>
<evidence type="ECO:0000256" key="2">
    <source>
        <dbReference type="ARBA" id="ARBA00012759"/>
    </source>
</evidence>
<dbReference type="PANTHER" id="PTHR13367">
    <property type="entry name" value="UBIQUITIN THIOESTERASE"/>
    <property type="match status" value="1"/>
</dbReference>
<comment type="catalytic activity">
    <reaction evidence="1">
        <text>Thiol-dependent hydrolysis of ester, thioester, amide, peptide and isopeptide bonds formed by the C-terminal Gly of ubiquitin (a 76-residue protein attached to proteins as an intracellular targeting signal).</text>
        <dbReference type="EC" id="3.4.19.12"/>
    </reaction>
</comment>
<reference evidence="7" key="1">
    <citation type="submission" date="2023-10" db="EMBL/GenBank/DDBJ databases">
        <authorList>
            <person name="Chen Y."/>
            <person name="Shah S."/>
            <person name="Dougan E. K."/>
            <person name="Thang M."/>
            <person name="Chan C."/>
        </authorList>
    </citation>
    <scope>NUCLEOTIDE SEQUENCE [LARGE SCALE GENOMIC DNA]</scope>
</reference>
<dbReference type="EMBL" id="CAUYUJ010002149">
    <property type="protein sequence ID" value="CAK0799438.1"/>
    <property type="molecule type" value="Genomic_DNA"/>
</dbReference>
<accession>A0ABN9Q4M7</accession>
<evidence type="ECO:0000256" key="5">
    <source>
        <dbReference type="ARBA" id="ARBA00022801"/>
    </source>
</evidence>
<proteinExistence type="predicted"/>
<protein>
    <recommendedName>
        <fullName evidence="2">ubiquitinyl hydrolase 1</fullName>
        <ecNumber evidence="2">3.4.19.12</ecNumber>
    </recommendedName>
</protein>
<evidence type="ECO:0000313" key="8">
    <source>
        <dbReference type="Proteomes" id="UP001189429"/>
    </source>
</evidence>
<dbReference type="InterPro" id="IPR051346">
    <property type="entry name" value="OTU_Deubiquitinase"/>
</dbReference>
<organism evidence="7 8">
    <name type="scientific">Prorocentrum cordatum</name>
    <dbReference type="NCBI Taxonomy" id="2364126"/>
    <lineage>
        <taxon>Eukaryota</taxon>
        <taxon>Sar</taxon>
        <taxon>Alveolata</taxon>
        <taxon>Dinophyceae</taxon>
        <taxon>Prorocentrales</taxon>
        <taxon>Prorocentraceae</taxon>
        <taxon>Prorocentrum</taxon>
    </lineage>
</organism>
<feature type="non-terminal residue" evidence="7">
    <location>
        <position position="1"/>
    </location>
</feature>
<dbReference type="EC" id="3.4.19.12" evidence="2"/>
<keyword evidence="6" id="KW-0788">Thiol protease</keyword>
<evidence type="ECO:0000313" key="7">
    <source>
        <dbReference type="EMBL" id="CAK0799438.1"/>
    </source>
</evidence>